<keyword evidence="5" id="KW-1185">Reference proteome</keyword>
<keyword evidence="1" id="KW-0677">Repeat</keyword>
<dbReference type="EnsemblPlants" id="Kaladp0060s0423.1.v1.1">
    <property type="protein sequence ID" value="Kaladp0060s0423.1.v1.1"/>
    <property type="gene ID" value="Kaladp0060s0423.v1.1"/>
</dbReference>
<dbReference type="Gene3D" id="1.25.40.10">
    <property type="entry name" value="Tetratricopeptide repeat domain"/>
    <property type="match status" value="2"/>
</dbReference>
<evidence type="ECO:0000313" key="5">
    <source>
        <dbReference type="Proteomes" id="UP000594263"/>
    </source>
</evidence>
<name>A0A7N0UD44_KALFE</name>
<dbReference type="PROSITE" id="PS51375">
    <property type="entry name" value="PPR"/>
    <property type="match status" value="2"/>
</dbReference>
<feature type="repeat" description="PPR" evidence="3">
    <location>
        <begin position="130"/>
        <end position="164"/>
    </location>
</feature>
<dbReference type="Proteomes" id="UP000594263">
    <property type="component" value="Unplaced"/>
</dbReference>
<evidence type="ECO:0000313" key="4">
    <source>
        <dbReference type="EnsemblPlants" id="Kaladp0060s0423.1.v1.1"/>
    </source>
</evidence>
<proteinExistence type="inferred from homology"/>
<protein>
    <recommendedName>
        <fullName evidence="6">Pentatricopeptide repeat-containing protein</fullName>
    </recommendedName>
</protein>
<accession>A0A7N0UD44</accession>
<comment type="similarity">
    <text evidence="2">Belongs to the PPR family. PCMP-E subfamily.</text>
</comment>
<dbReference type="Pfam" id="PF13041">
    <property type="entry name" value="PPR_2"/>
    <property type="match status" value="2"/>
</dbReference>
<dbReference type="PANTHER" id="PTHR47926:SF347">
    <property type="entry name" value="PENTATRICOPEPTIDE REPEAT-CONTAINING PROTEIN"/>
    <property type="match status" value="1"/>
</dbReference>
<dbReference type="Gramene" id="Kaladp0060s0423.1.v1.1">
    <property type="protein sequence ID" value="Kaladp0060s0423.1.v1.1"/>
    <property type="gene ID" value="Kaladp0060s0423.v1.1"/>
</dbReference>
<dbReference type="OMA" id="CIFRKEY"/>
<dbReference type="AlphaFoldDB" id="A0A7N0UD44"/>
<evidence type="ECO:0000256" key="1">
    <source>
        <dbReference type="ARBA" id="ARBA00022737"/>
    </source>
</evidence>
<organism evidence="4 5">
    <name type="scientific">Kalanchoe fedtschenkoi</name>
    <name type="common">Lavender scallops</name>
    <name type="synonym">South American air plant</name>
    <dbReference type="NCBI Taxonomy" id="63787"/>
    <lineage>
        <taxon>Eukaryota</taxon>
        <taxon>Viridiplantae</taxon>
        <taxon>Streptophyta</taxon>
        <taxon>Embryophyta</taxon>
        <taxon>Tracheophyta</taxon>
        <taxon>Spermatophyta</taxon>
        <taxon>Magnoliopsida</taxon>
        <taxon>eudicotyledons</taxon>
        <taxon>Gunneridae</taxon>
        <taxon>Pentapetalae</taxon>
        <taxon>Saxifragales</taxon>
        <taxon>Crassulaceae</taxon>
        <taxon>Kalanchoe</taxon>
    </lineage>
</organism>
<evidence type="ECO:0000256" key="3">
    <source>
        <dbReference type="PROSITE-ProRule" id="PRU00708"/>
    </source>
</evidence>
<dbReference type="Pfam" id="PF01535">
    <property type="entry name" value="PPR"/>
    <property type="match status" value="2"/>
</dbReference>
<dbReference type="InterPro" id="IPR046848">
    <property type="entry name" value="E_motif"/>
</dbReference>
<reference evidence="4" key="1">
    <citation type="submission" date="2021-01" db="UniProtKB">
        <authorList>
            <consortium name="EnsemblPlants"/>
        </authorList>
    </citation>
    <scope>IDENTIFICATION</scope>
</reference>
<feature type="repeat" description="PPR" evidence="3">
    <location>
        <begin position="231"/>
        <end position="265"/>
    </location>
</feature>
<dbReference type="FunFam" id="1.25.40.10:FF:000031">
    <property type="entry name" value="Pentatricopeptide repeat-containing protein mitochondrial"/>
    <property type="match status" value="1"/>
</dbReference>
<dbReference type="InterPro" id="IPR046960">
    <property type="entry name" value="PPR_At4g14850-like_plant"/>
</dbReference>
<dbReference type="GO" id="GO:0003723">
    <property type="term" value="F:RNA binding"/>
    <property type="evidence" value="ECO:0007669"/>
    <property type="project" value="InterPro"/>
</dbReference>
<dbReference type="FunFam" id="1.25.40.10:FF:000341">
    <property type="entry name" value="Pentatricopeptide repeat-containing protein chloroplastic"/>
    <property type="match status" value="1"/>
</dbReference>
<sequence>MFAGRGLRLVRGIPVVGSNRRYSSFQARSSNAYGQLDRALKGLCATGRVREAIGLLCRSGFKIDSGTYCLLLQECIFRKEYTKGRRLHSQMIVVGHTPDEYLKTKLLILYAKSGNLRTAHIILNRLESQGVVSWNAMISGYVQMGFEESSLEFYHKMRESGEVPDQFTFASVYRACASIAKLEQGKQAHGVMIKTLVGENVVVNSSLMDMYFKCSNIDDARRVFEKSPLKNVITWTALISGYGLHGRVVEVLECFHKMIDEGFTPNYVTYLAVLCACSHGGLVNEGKEYFLSMTRDYNILPQGKHYAAMVDLYGRAGRLQEAYDFVQSSPCSKHSVIWGSLLGACRIHGDVNLARIAAKKYFELEPANAGKYIVLSNAYASCGLWDKVAKVRGDMKKSGMKKEPSYSRVEVQQKMHYFFMEDNSHEQTEEVYDLIKEMTSVLTNARYVPDLMND</sequence>
<dbReference type="PANTHER" id="PTHR47926">
    <property type="entry name" value="PENTATRICOPEPTIDE REPEAT-CONTAINING PROTEIN"/>
    <property type="match status" value="1"/>
</dbReference>
<dbReference type="GO" id="GO:0009451">
    <property type="term" value="P:RNA modification"/>
    <property type="evidence" value="ECO:0007669"/>
    <property type="project" value="InterPro"/>
</dbReference>
<dbReference type="NCBIfam" id="TIGR00756">
    <property type="entry name" value="PPR"/>
    <property type="match status" value="2"/>
</dbReference>
<evidence type="ECO:0008006" key="6">
    <source>
        <dbReference type="Google" id="ProtNLM"/>
    </source>
</evidence>
<evidence type="ECO:0000256" key="2">
    <source>
        <dbReference type="ARBA" id="ARBA00061659"/>
    </source>
</evidence>
<dbReference type="Pfam" id="PF20431">
    <property type="entry name" value="E_motif"/>
    <property type="match status" value="1"/>
</dbReference>
<dbReference type="FunFam" id="1.25.40.10:FF:000280">
    <property type="entry name" value="Pentatricopeptide repeat-containing protein"/>
    <property type="match status" value="1"/>
</dbReference>
<dbReference type="InterPro" id="IPR011990">
    <property type="entry name" value="TPR-like_helical_dom_sf"/>
</dbReference>
<dbReference type="InterPro" id="IPR002885">
    <property type="entry name" value="PPR_rpt"/>
</dbReference>